<proteinExistence type="predicted"/>
<feature type="signal peptide" evidence="1">
    <location>
        <begin position="1"/>
        <end position="20"/>
    </location>
</feature>
<evidence type="ECO:0000313" key="3">
    <source>
        <dbReference type="Proteomes" id="UP000554235"/>
    </source>
</evidence>
<dbReference type="OrthoDB" id="3799394at2759"/>
<dbReference type="EMBL" id="JAADYS010000249">
    <property type="protein sequence ID" value="KAF4471105.1"/>
    <property type="molecule type" value="Genomic_DNA"/>
</dbReference>
<feature type="chain" id="PRO_5034873265" evidence="1">
    <location>
        <begin position="21"/>
        <end position="148"/>
    </location>
</feature>
<dbReference type="Proteomes" id="UP000554235">
    <property type="component" value="Unassembled WGS sequence"/>
</dbReference>
<comment type="caution">
    <text evidence="2">The sequence shown here is derived from an EMBL/GenBank/DDBJ whole genome shotgun (WGS) entry which is preliminary data.</text>
</comment>
<gene>
    <name evidence="2" type="ORF">FALBO_1972</name>
</gene>
<evidence type="ECO:0000313" key="2">
    <source>
        <dbReference type="EMBL" id="KAF4471105.1"/>
    </source>
</evidence>
<keyword evidence="1" id="KW-0732">Signal</keyword>
<dbReference type="AlphaFoldDB" id="A0A8H4PFU6"/>
<protein>
    <submittedName>
        <fullName evidence="2">Uncharacterized protein</fullName>
    </submittedName>
</protein>
<keyword evidence="3" id="KW-1185">Reference proteome</keyword>
<sequence>MLFKNLILIGLAGLAGLAAAQRGSGQSCGRKMAPCAKDSKCKPDSASCQNLGRCSGTCYFKNQYQSCGGFTATPPPPCKKGTHCIDDPRIPGSCGMACDMLGICAPEKAPSCSGFTGKKCPKGLYCYDDPSDDCDPDNGGADCPGICL</sequence>
<accession>A0A8H4PFU6</accession>
<evidence type="ECO:0000256" key="1">
    <source>
        <dbReference type="SAM" id="SignalP"/>
    </source>
</evidence>
<organism evidence="2 3">
    <name type="scientific">Fusarium albosuccineum</name>
    <dbReference type="NCBI Taxonomy" id="1237068"/>
    <lineage>
        <taxon>Eukaryota</taxon>
        <taxon>Fungi</taxon>
        <taxon>Dikarya</taxon>
        <taxon>Ascomycota</taxon>
        <taxon>Pezizomycotina</taxon>
        <taxon>Sordariomycetes</taxon>
        <taxon>Hypocreomycetidae</taxon>
        <taxon>Hypocreales</taxon>
        <taxon>Nectriaceae</taxon>
        <taxon>Fusarium</taxon>
        <taxon>Fusarium decemcellulare species complex</taxon>
    </lineage>
</organism>
<reference evidence="2 3" key="1">
    <citation type="submission" date="2020-01" db="EMBL/GenBank/DDBJ databases">
        <title>Identification and distribution of gene clusters putatively required for synthesis of sphingolipid metabolism inhibitors in phylogenetically diverse species of the filamentous fungus Fusarium.</title>
        <authorList>
            <person name="Kim H.-S."/>
            <person name="Busman M."/>
            <person name="Brown D.W."/>
            <person name="Divon H."/>
            <person name="Uhlig S."/>
            <person name="Proctor R.H."/>
        </authorList>
    </citation>
    <scope>NUCLEOTIDE SEQUENCE [LARGE SCALE GENOMIC DNA]</scope>
    <source>
        <strain evidence="2 3">NRRL 20459</strain>
    </source>
</reference>
<name>A0A8H4PFU6_9HYPO</name>